<dbReference type="GO" id="GO:0003899">
    <property type="term" value="F:DNA-directed RNA polymerase activity"/>
    <property type="evidence" value="ECO:0007669"/>
    <property type="project" value="UniProtKB-UniRule"/>
</dbReference>
<accession>A0AAE0M5G6</accession>
<dbReference type="InterPro" id="IPR005570">
    <property type="entry name" value="RPABC3"/>
</dbReference>
<dbReference type="GO" id="GO:0005665">
    <property type="term" value="C:RNA polymerase II, core complex"/>
    <property type="evidence" value="ECO:0007669"/>
    <property type="project" value="UniProtKB-UniRule"/>
</dbReference>
<dbReference type="PANTHER" id="PTHR10917">
    <property type="entry name" value="DNA-DIRECTED RNA POLYMERASES I, II, AND III SUBUNIT RPABC3"/>
    <property type="match status" value="1"/>
</dbReference>
<evidence type="ECO:0000256" key="4">
    <source>
        <dbReference type="PIRNR" id="PIRNR000779"/>
    </source>
</evidence>
<dbReference type="Proteomes" id="UP001283341">
    <property type="component" value="Unassembled WGS sequence"/>
</dbReference>
<dbReference type="GO" id="GO:0006351">
    <property type="term" value="P:DNA-templated transcription"/>
    <property type="evidence" value="ECO:0007669"/>
    <property type="project" value="UniProtKB-UniRule"/>
</dbReference>
<organism evidence="5 6">
    <name type="scientific">Apodospora peruviana</name>
    <dbReference type="NCBI Taxonomy" id="516989"/>
    <lineage>
        <taxon>Eukaryota</taxon>
        <taxon>Fungi</taxon>
        <taxon>Dikarya</taxon>
        <taxon>Ascomycota</taxon>
        <taxon>Pezizomycotina</taxon>
        <taxon>Sordariomycetes</taxon>
        <taxon>Sordariomycetidae</taxon>
        <taxon>Sordariales</taxon>
        <taxon>Lasiosphaeriaceae</taxon>
        <taxon>Apodospora</taxon>
    </lineage>
</organism>
<reference evidence="5" key="2">
    <citation type="submission" date="2023-06" db="EMBL/GenBank/DDBJ databases">
        <authorList>
            <consortium name="Lawrence Berkeley National Laboratory"/>
            <person name="Haridas S."/>
            <person name="Hensen N."/>
            <person name="Bonometti L."/>
            <person name="Westerberg I."/>
            <person name="Brannstrom I.O."/>
            <person name="Guillou S."/>
            <person name="Cros-Aarteil S."/>
            <person name="Calhoun S."/>
            <person name="Kuo A."/>
            <person name="Mondo S."/>
            <person name="Pangilinan J."/>
            <person name="Riley R."/>
            <person name="Labutti K."/>
            <person name="Andreopoulos B."/>
            <person name="Lipzen A."/>
            <person name="Chen C."/>
            <person name="Yanf M."/>
            <person name="Daum C."/>
            <person name="Ng V."/>
            <person name="Clum A."/>
            <person name="Steindorff A."/>
            <person name="Ohm R."/>
            <person name="Martin F."/>
            <person name="Silar P."/>
            <person name="Natvig D."/>
            <person name="Lalanne C."/>
            <person name="Gautier V."/>
            <person name="Ament-Velasquez S.L."/>
            <person name="Kruys A."/>
            <person name="Hutchinson M.I."/>
            <person name="Powell A.J."/>
            <person name="Barry K."/>
            <person name="Miller A.N."/>
            <person name="Grigoriev I.V."/>
            <person name="Debuchy R."/>
            <person name="Gladieux P."/>
            <person name="Thoren M.H."/>
            <person name="Johannesson H."/>
        </authorList>
    </citation>
    <scope>NUCLEOTIDE SEQUENCE</scope>
    <source>
        <strain evidence="5">CBS 118394</strain>
    </source>
</reference>
<sequence length="150" mass="16803">MAGLASDAQLFEEHFKIDDINDEKYDRCARLFCKSVDGSISMDLDVNTELFPCTVGETLKVVLATSLSLDSSKDDERGWRDTTKTEKVEATLADGFDYVCHGKIYKFEDGDDGQTIKAYTSFGGLLMAMVGPYKKLTPLRVDYVYLLVKK</sequence>
<gene>
    <name evidence="5" type="ORF">B0H66DRAFT_243728</name>
</gene>
<dbReference type="Gene3D" id="2.40.50.140">
    <property type="entry name" value="Nucleic acid-binding proteins"/>
    <property type="match status" value="1"/>
</dbReference>
<proteinExistence type="inferred from homology"/>
<evidence type="ECO:0000313" key="5">
    <source>
        <dbReference type="EMBL" id="KAK3318574.1"/>
    </source>
</evidence>
<evidence type="ECO:0000313" key="6">
    <source>
        <dbReference type="Proteomes" id="UP001283341"/>
    </source>
</evidence>
<evidence type="ECO:0000256" key="2">
    <source>
        <dbReference type="ARBA" id="ARBA00008912"/>
    </source>
</evidence>
<dbReference type="FunFam" id="2.40.50.140:FF:000191">
    <property type="entry name" value="DNA-directed RNA polymerases I, II, and III subunit RPABC3"/>
    <property type="match status" value="1"/>
</dbReference>
<name>A0AAE0M5G6_9PEZI</name>
<protein>
    <recommendedName>
        <fullName evidence="4">DNA-directed RNA polymerases I, II, and III subunit RPABC3</fullName>
    </recommendedName>
</protein>
<evidence type="ECO:0000256" key="3">
    <source>
        <dbReference type="ARBA" id="ARBA00023242"/>
    </source>
</evidence>
<dbReference type="GO" id="GO:0005666">
    <property type="term" value="C:RNA polymerase III complex"/>
    <property type="evidence" value="ECO:0007669"/>
    <property type="project" value="TreeGrafter"/>
</dbReference>
<comment type="similarity">
    <text evidence="2 4">Belongs to the eukaryotic RPB8 RNA polymerase subunit family.</text>
</comment>
<dbReference type="Pfam" id="PF03870">
    <property type="entry name" value="RNA_pol_Rpb8"/>
    <property type="match status" value="1"/>
</dbReference>
<dbReference type="AlphaFoldDB" id="A0AAE0M5G6"/>
<keyword evidence="3 4" id="KW-0539">Nucleus</keyword>
<dbReference type="GO" id="GO:0005736">
    <property type="term" value="C:RNA polymerase I complex"/>
    <property type="evidence" value="ECO:0007669"/>
    <property type="project" value="TreeGrafter"/>
</dbReference>
<dbReference type="SUPFAM" id="SSF50249">
    <property type="entry name" value="Nucleic acid-binding proteins"/>
    <property type="match status" value="1"/>
</dbReference>
<comment type="caution">
    <text evidence="5">The sequence shown here is derived from an EMBL/GenBank/DDBJ whole genome shotgun (WGS) entry which is preliminary data.</text>
</comment>
<dbReference type="InterPro" id="IPR012340">
    <property type="entry name" value="NA-bd_OB-fold"/>
</dbReference>
<evidence type="ECO:0000256" key="1">
    <source>
        <dbReference type="ARBA" id="ARBA00004123"/>
    </source>
</evidence>
<dbReference type="SMART" id="SM00658">
    <property type="entry name" value="RPOL8c"/>
    <property type="match status" value="1"/>
</dbReference>
<dbReference type="PIRSF" id="PIRSF000779">
    <property type="entry name" value="RNA_pol_Rpb8"/>
    <property type="match status" value="1"/>
</dbReference>
<dbReference type="PANTHER" id="PTHR10917:SF0">
    <property type="entry name" value="DNA-DIRECTED RNA POLYMERASES I, II, AND III SUBUNIT RPABC3"/>
    <property type="match status" value="1"/>
</dbReference>
<reference evidence="5" key="1">
    <citation type="journal article" date="2023" name="Mol. Phylogenet. Evol.">
        <title>Genome-scale phylogeny and comparative genomics of the fungal order Sordariales.</title>
        <authorList>
            <person name="Hensen N."/>
            <person name="Bonometti L."/>
            <person name="Westerberg I."/>
            <person name="Brannstrom I.O."/>
            <person name="Guillou S."/>
            <person name="Cros-Aarteil S."/>
            <person name="Calhoun S."/>
            <person name="Haridas S."/>
            <person name="Kuo A."/>
            <person name="Mondo S."/>
            <person name="Pangilinan J."/>
            <person name="Riley R."/>
            <person name="LaButti K."/>
            <person name="Andreopoulos B."/>
            <person name="Lipzen A."/>
            <person name="Chen C."/>
            <person name="Yan M."/>
            <person name="Daum C."/>
            <person name="Ng V."/>
            <person name="Clum A."/>
            <person name="Steindorff A."/>
            <person name="Ohm R.A."/>
            <person name="Martin F."/>
            <person name="Silar P."/>
            <person name="Natvig D.O."/>
            <person name="Lalanne C."/>
            <person name="Gautier V."/>
            <person name="Ament-Velasquez S.L."/>
            <person name="Kruys A."/>
            <person name="Hutchinson M.I."/>
            <person name="Powell A.J."/>
            <person name="Barry K."/>
            <person name="Miller A.N."/>
            <person name="Grigoriev I.V."/>
            <person name="Debuchy R."/>
            <person name="Gladieux P."/>
            <person name="Hiltunen Thoren M."/>
            <person name="Johannesson H."/>
        </authorList>
    </citation>
    <scope>NUCLEOTIDE SEQUENCE</scope>
    <source>
        <strain evidence="5">CBS 118394</strain>
    </source>
</reference>
<comment type="subcellular location">
    <subcellularLocation>
        <location evidence="1">Nucleus</location>
    </subcellularLocation>
</comment>
<comment type="function">
    <text evidence="4">DNA-dependent RNA polymerase catalyzes the transcription of DNA into RNA using the four ribonucleoside triphosphates as substrates. Common component of RNA polymerases I, II and III which synthesize ribosomal RNA precursors, mRNA precursors and many functional non-coding RNAs, and small RNAs, such as 5S rRNA and tRNAs, respectively.</text>
</comment>
<keyword evidence="6" id="KW-1185">Reference proteome</keyword>
<dbReference type="EMBL" id="JAUEDM010000004">
    <property type="protein sequence ID" value="KAK3318574.1"/>
    <property type="molecule type" value="Genomic_DNA"/>
</dbReference>